<keyword evidence="1" id="KW-0472">Membrane</keyword>
<dbReference type="AlphaFoldDB" id="A0A2A4GCC2"/>
<gene>
    <name evidence="2" type="ORF">B7P33_01805</name>
</gene>
<feature type="transmembrane region" description="Helical" evidence="1">
    <location>
        <begin position="35"/>
        <end position="54"/>
    </location>
</feature>
<sequence>MKQEKADITKIHQETSTALRDIFQKRRRTRILQKWVWGITGIFLVLMLLGLLAYNLPYFVSELPELQLRPEYRMYPLIGCVVLLTFSSYSFTAAFQKFKLAETQTMAQMVKRLFPQVVFAQQIKAPEAQVVDSKLFPWIKEDSALYCYGQIRSRTQTTEINITDLGMVKANLSNRFLAGLMHIPVLNFFLVLYQQVFKQMVSHNSAETVNFTFRGMFCWFRFKKKLNGHTVVLPNTPGSKLDRWGSFNFTEEERIYLEDPRFNDKFVVYATDQVEARYVLSSAFMERILELMEKFDRQVYLSFQDRKLYLAVDNANGLFSFPAGQLDRVETVQDLAHDIQLALDVPFELKLH</sequence>
<reference evidence="2 3" key="1">
    <citation type="submission" date="2017-04" db="EMBL/GenBank/DDBJ databases">
        <title>A new member of the family Flavobacteriaceae isolated from ascidians.</title>
        <authorList>
            <person name="Chen L."/>
        </authorList>
    </citation>
    <scope>NUCLEOTIDE SEQUENCE [LARGE SCALE GENOMIC DNA]</scope>
    <source>
        <strain evidence="2 3">HQA918</strain>
    </source>
</reference>
<evidence type="ECO:0000313" key="3">
    <source>
        <dbReference type="Proteomes" id="UP000219559"/>
    </source>
</evidence>
<dbReference type="Proteomes" id="UP000219559">
    <property type="component" value="Unassembled WGS sequence"/>
</dbReference>
<keyword evidence="1" id="KW-1133">Transmembrane helix</keyword>
<name>A0A2A4GCC2_9FLAO</name>
<dbReference type="RefSeq" id="WP_097441585.1">
    <property type="nucleotide sequence ID" value="NZ_NBWU01000001.1"/>
</dbReference>
<keyword evidence="3" id="KW-1185">Reference proteome</keyword>
<organism evidence="2 3">
    <name type="scientific">Sediminicola luteus</name>
    <dbReference type="NCBI Taxonomy" id="319238"/>
    <lineage>
        <taxon>Bacteria</taxon>
        <taxon>Pseudomonadati</taxon>
        <taxon>Bacteroidota</taxon>
        <taxon>Flavobacteriia</taxon>
        <taxon>Flavobacteriales</taxon>
        <taxon>Flavobacteriaceae</taxon>
        <taxon>Sediminicola</taxon>
    </lineage>
</organism>
<proteinExistence type="predicted"/>
<feature type="transmembrane region" description="Helical" evidence="1">
    <location>
        <begin position="74"/>
        <end position="95"/>
    </location>
</feature>
<evidence type="ECO:0008006" key="4">
    <source>
        <dbReference type="Google" id="ProtNLM"/>
    </source>
</evidence>
<dbReference type="EMBL" id="NBWU01000001">
    <property type="protein sequence ID" value="PCE66061.1"/>
    <property type="molecule type" value="Genomic_DNA"/>
</dbReference>
<dbReference type="OrthoDB" id="4960523at2"/>
<comment type="caution">
    <text evidence="2">The sequence shown here is derived from an EMBL/GenBank/DDBJ whole genome shotgun (WGS) entry which is preliminary data.</text>
</comment>
<accession>A0A2A4GCC2</accession>
<evidence type="ECO:0000313" key="2">
    <source>
        <dbReference type="EMBL" id="PCE66061.1"/>
    </source>
</evidence>
<feature type="transmembrane region" description="Helical" evidence="1">
    <location>
        <begin position="176"/>
        <end position="193"/>
    </location>
</feature>
<dbReference type="InterPro" id="IPR021484">
    <property type="entry name" value="DUF3137"/>
</dbReference>
<protein>
    <recommendedName>
        <fullName evidence="4">DUF3137 domain-containing protein</fullName>
    </recommendedName>
</protein>
<dbReference type="Pfam" id="PF11335">
    <property type="entry name" value="DUF3137"/>
    <property type="match status" value="1"/>
</dbReference>
<keyword evidence="1" id="KW-0812">Transmembrane</keyword>
<evidence type="ECO:0000256" key="1">
    <source>
        <dbReference type="SAM" id="Phobius"/>
    </source>
</evidence>